<protein>
    <submittedName>
        <fullName evidence="2">Uncharacterized protein</fullName>
    </submittedName>
</protein>
<dbReference type="PANTHER" id="PTHR31549">
    <property type="entry name" value="PROTEIN, PUTATIVE (DUF247)-RELATED-RELATED"/>
    <property type="match status" value="1"/>
</dbReference>
<evidence type="ECO:0000313" key="3">
    <source>
        <dbReference type="Proteomes" id="UP001341281"/>
    </source>
</evidence>
<name>A0AAQ3PM90_PASNO</name>
<gene>
    <name evidence="2" type="ORF">U9M48_005382</name>
</gene>
<dbReference type="Pfam" id="PF03140">
    <property type="entry name" value="DUF247"/>
    <property type="match status" value="1"/>
</dbReference>
<proteinExistence type="predicted"/>
<dbReference type="EMBL" id="CP144745">
    <property type="protein sequence ID" value="WVZ54612.1"/>
    <property type="molecule type" value="Genomic_DNA"/>
</dbReference>
<evidence type="ECO:0000313" key="2">
    <source>
        <dbReference type="EMBL" id="WVZ54612.1"/>
    </source>
</evidence>
<feature type="region of interest" description="Disordered" evidence="1">
    <location>
        <begin position="239"/>
        <end position="264"/>
    </location>
</feature>
<dbReference type="PANTHER" id="PTHR31549:SF244">
    <property type="entry name" value="OS08G0121500 PROTEIN"/>
    <property type="match status" value="1"/>
</dbReference>
<keyword evidence="3" id="KW-1185">Reference proteome</keyword>
<evidence type="ECO:0000256" key="1">
    <source>
        <dbReference type="SAM" id="MobiDB-lite"/>
    </source>
</evidence>
<feature type="compositionally biased region" description="Polar residues" evidence="1">
    <location>
        <begin position="251"/>
        <end position="260"/>
    </location>
</feature>
<sequence length="456" mass="51699">MQTRDDPQLDVLVRGTEERMIKANRVSEQPTKIHRFPQSLRGIDDGAGRYTVPTVVAIAPYHHGLSHLQEMEEVKHVAASQFCNFLNRSVKEVYGNILLPIAGEARSYYTTTDGSVSSLSDAKLAEMMFLDGCILLNFVVGMETRDGEQVMVGHSRSCWPTIAKDILLLENQIPWRVLEALTENRIRQPIMEFFREWVDDNVLKLYFLDKKEEEVASWNMWWLRWLELLGTQCRWRDPDQERSTADHTGSDRNSTSSNGGSDPKPLHLLDLLWLRMTRGMPEDMRRGKRIPNASLAGSSSAVYLSQIGLKLTASTNSWFADVQVQKHPLLFGELSLTPLFLNEVTACILTNVVALEVARATNCPLEPEDVQKLRERGVLCAHFSNAQTLDFFKGLAQHLRLGFNYFAVVRDIDAYIRQRPVRIAVHSFVYNNFKIIASVLSIASVLVGIFQALYSA</sequence>
<reference evidence="2 3" key="1">
    <citation type="submission" date="2024-02" db="EMBL/GenBank/DDBJ databases">
        <title>High-quality chromosome-scale genome assembly of Pensacola bahiagrass (Paspalum notatum Flugge var. saurae).</title>
        <authorList>
            <person name="Vega J.M."/>
            <person name="Podio M."/>
            <person name="Orjuela J."/>
            <person name="Siena L.A."/>
            <person name="Pessino S.C."/>
            <person name="Combes M.C."/>
            <person name="Mariac C."/>
            <person name="Albertini E."/>
            <person name="Pupilli F."/>
            <person name="Ortiz J.P.A."/>
            <person name="Leblanc O."/>
        </authorList>
    </citation>
    <scope>NUCLEOTIDE SEQUENCE [LARGE SCALE GENOMIC DNA]</scope>
    <source>
        <strain evidence="2">R1</strain>
        <tissue evidence="2">Leaf</tissue>
    </source>
</reference>
<dbReference type="InterPro" id="IPR004158">
    <property type="entry name" value="DUF247_pln"/>
</dbReference>
<organism evidence="2 3">
    <name type="scientific">Paspalum notatum var. saurae</name>
    <dbReference type="NCBI Taxonomy" id="547442"/>
    <lineage>
        <taxon>Eukaryota</taxon>
        <taxon>Viridiplantae</taxon>
        <taxon>Streptophyta</taxon>
        <taxon>Embryophyta</taxon>
        <taxon>Tracheophyta</taxon>
        <taxon>Spermatophyta</taxon>
        <taxon>Magnoliopsida</taxon>
        <taxon>Liliopsida</taxon>
        <taxon>Poales</taxon>
        <taxon>Poaceae</taxon>
        <taxon>PACMAD clade</taxon>
        <taxon>Panicoideae</taxon>
        <taxon>Andropogonodae</taxon>
        <taxon>Paspaleae</taxon>
        <taxon>Paspalinae</taxon>
        <taxon>Paspalum</taxon>
    </lineage>
</organism>
<feature type="compositionally biased region" description="Basic and acidic residues" evidence="1">
    <location>
        <begin position="239"/>
        <end position="250"/>
    </location>
</feature>
<dbReference type="Proteomes" id="UP001341281">
    <property type="component" value="Chromosome 01"/>
</dbReference>
<accession>A0AAQ3PM90</accession>
<dbReference type="AlphaFoldDB" id="A0AAQ3PM90"/>